<feature type="transmembrane region" description="Helical" evidence="1">
    <location>
        <begin position="6"/>
        <end position="29"/>
    </location>
</feature>
<accession>A0A395IAF7</accession>
<organism evidence="2 3">
    <name type="scientific">Aspergillus homomorphus (strain CBS 101889)</name>
    <dbReference type="NCBI Taxonomy" id="1450537"/>
    <lineage>
        <taxon>Eukaryota</taxon>
        <taxon>Fungi</taxon>
        <taxon>Dikarya</taxon>
        <taxon>Ascomycota</taxon>
        <taxon>Pezizomycotina</taxon>
        <taxon>Eurotiomycetes</taxon>
        <taxon>Eurotiomycetidae</taxon>
        <taxon>Eurotiales</taxon>
        <taxon>Aspergillaceae</taxon>
        <taxon>Aspergillus</taxon>
        <taxon>Aspergillus subgen. Circumdati</taxon>
    </lineage>
</organism>
<evidence type="ECO:0000313" key="2">
    <source>
        <dbReference type="EMBL" id="RAL17192.1"/>
    </source>
</evidence>
<dbReference type="GeneID" id="37194542"/>
<keyword evidence="1" id="KW-0812">Transmembrane</keyword>
<dbReference type="EMBL" id="KZ824267">
    <property type="protein sequence ID" value="RAL17192.1"/>
    <property type="molecule type" value="Genomic_DNA"/>
</dbReference>
<protein>
    <submittedName>
        <fullName evidence="2">Uncharacterized protein</fullName>
    </submittedName>
</protein>
<dbReference type="VEuPathDB" id="FungiDB:BO97DRAFT_1651"/>
<keyword evidence="1" id="KW-0472">Membrane</keyword>
<feature type="transmembrane region" description="Helical" evidence="1">
    <location>
        <begin position="50"/>
        <end position="71"/>
    </location>
</feature>
<keyword evidence="1" id="KW-1133">Transmembrane helix</keyword>
<evidence type="ECO:0000313" key="3">
    <source>
        <dbReference type="Proteomes" id="UP000248961"/>
    </source>
</evidence>
<reference evidence="2 3" key="1">
    <citation type="submission" date="2018-02" db="EMBL/GenBank/DDBJ databases">
        <title>The genomes of Aspergillus section Nigri reveals drivers in fungal speciation.</title>
        <authorList>
            <consortium name="DOE Joint Genome Institute"/>
            <person name="Vesth T.C."/>
            <person name="Nybo J."/>
            <person name="Theobald S."/>
            <person name="Brandl J."/>
            <person name="Frisvad J.C."/>
            <person name="Nielsen K.F."/>
            <person name="Lyhne E.K."/>
            <person name="Kogle M.E."/>
            <person name="Kuo A."/>
            <person name="Riley R."/>
            <person name="Clum A."/>
            <person name="Nolan M."/>
            <person name="Lipzen A."/>
            <person name="Salamov A."/>
            <person name="Henrissat B."/>
            <person name="Wiebenga A."/>
            <person name="De vries R.P."/>
            <person name="Grigoriev I.V."/>
            <person name="Mortensen U.H."/>
            <person name="Andersen M.R."/>
            <person name="Baker S.E."/>
        </authorList>
    </citation>
    <scope>NUCLEOTIDE SEQUENCE [LARGE SCALE GENOMIC DNA]</scope>
    <source>
        <strain evidence="2 3">CBS 101889</strain>
    </source>
</reference>
<dbReference type="AlphaFoldDB" id="A0A395IAF7"/>
<evidence type="ECO:0000256" key="1">
    <source>
        <dbReference type="SAM" id="Phobius"/>
    </source>
</evidence>
<keyword evidence="3" id="KW-1185">Reference proteome</keyword>
<dbReference type="RefSeq" id="XP_025556346.1">
    <property type="nucleotide sequence ID" value="XM_025690253.1"/>
</dbReference>
<dbReference type="Proteomes" id="UP000248961">
    <property type="component" value="Unassembled WGS sequence"/>
</dbReference>
<name>A0A395IAF7_ASPHC</name>
<gene>
    <name evidence="2" type="ORF">BO97DRAFT_1651</name>
</gene>
<sequence length="81" mass="9028">MVVYLPWLSFLLCCYALSFFLLFFSFFTSQMASGSLSKALMTPLHSHSHMHFALFVVASVGSLAISVRVFFGSSFYTILGL</sequence>
<proteinExistence type="predicted"/>